<comment type="similarity">
    <text evidence="2 4">Belongs to the FliE family.</text>
</comment>
<keyword evidence="6" id="KW-0969">Cilium</keyword>
<evidence type="ECO:0000256" key="1">
    <source>
        <dbReference type="ARBA" id="ARBA00004117"/>
    </source>
</evidence>
<dbReference type="HAMAP" id="MF_00724">
    <property type="entry name" value="FliE"/>
    <property type="match status" value="1"/>
</dbReference>
<gene>
    <name evidence="4 6" type="primary">fliE</name>
    <name evidence="6" type="ORF">HH212_05180</name>
</gene>
<evidence type="ECO:0000313" key="6">
    <source>
        <dbReference type="EMBL" id="QJD99488.1"/>
    </source>
</evidence>
<dbReference type="RefSeq" id="WP_169434383.1">
    <property type="nucleotide sequence ID" value="NZ_CP051685.1"/>
</dbReference>
<accession>A0A7Z2VUL1</accession>
<dbReference type="EMBL" id="CP051685">
    <property type="protein sequence ID" value="QJD99488.1"/>
    <property type="molecule type" value="Genomic_DNA"/>
</dbReference>
<reference evidence="6 7" key="1">
    <citation type="submission" date="2020-04" db="EMBL/GenBank/DDBJ databases">
        <title>Genome sequencing of novel species.</title>
        <authorList>
            <person name="Heo J."/>
            <person name="Kim S.-J."/>
            <person name="Kim J.-S."/>
            <person name="Hong S.-B."/>
            <person name="Kwon S.-W."/>
        </authorList>
    </citation>
    <scope>NUCLEOTIDE SEQUENCE [LARGE SCALE GENOMIC DNA]</scope>
    <source>
        <strain evidence="6 7">GN2-R2</strain>
    </source>
</reference>
<dbReference type="Proteomes" id="UP000502415">
    <property type="component" value="Chromosome"/>
</dbReference>
<keyword evidence="6" id="KW-0966">Cell projection</keyword>
<protein>
    <recommendedName>
        <fullName evidence="4 5">Flagellar hook-basal body complex protein FliE</fullName>
    </recommendedName>
</protein>
<keyword evidence="3 4" id="KW-0975">Bacterial flagellum</keyword>
<evidence type="ECO:0000256" key="4">
    <source>
        <dbReference type="HAMAP-Rule" id="MF_00724"/>
    </source>
</evidence>
<dbReference type="NCBIfam" id="TIGR00205">
    <property type="entry name" value="fliE"/>
    <property type="match status" value="1"/>
</dbReference>
<dbReference type="AlphaFoldDB" id="A0A7Z2VUL1"/>
<dbReference type="GO" id="GO:0003774">
    <property type="term" value="F:cytoskeletal motor activity"/>
    <property type="evidence" value="ECO:0007669"/>
    <property type="project" value="InterPro"/>
</dbReference>
<evidence type="ECO:0000256" key="3">
    <source>
        <dbReference type="ARBA" id="ARBA00023143"/>
    </source>
</evidence>
<proteinExistence type="inferred from homology"/>
<organism evidence="6 7">
    <name type="scientific">Massilia forsythiae</name>
    <dbReference type="NCBI Taxonomy" id="2728020"/>
    <lineage>
        <taxon>Bacteria</taxon>
        <taxon>Pseudomonadati</taxon>
        <taxon>Pseudomonadota</taxon>
        <taxon>Betaproteobacteria</taxon>
        <taxon>Burkholderiales</taxon>
        <taxon>Oxalobacteraceae</taxon>
        <taxon>Telluria group</taxon>
        <taxon>Massilia</taxon>
    </lineage>
</organism>
<name>A0A7Z2VUL1_9BURK</name>
<dbReference type="Pfam" id="PF02049">
    <property type="entry name" value="FliE"/>
    <property type="match status" value="1"/>
</dbReference>
<dbReference type="KEGG" id="mfy:HH212_05180"/>
<dbReference type="GO" id="GO:0071973">
    <property type="term" value="P:bacterial-type flagellum-dependent cell motility"/>
    <property type="evidence" value="ECO:0007669"/>
    <property type="project" value="InterPro"/>
</dbReference>
<keyword evidence="7" id="KW-1185">Reference proteome</keyword>
<evidence type="ECO:0000256" key="2">
    <source>
        <dbReference type="ARBA" id="ARBA00009272"/>
    </source>
</evidence>
<dbReference type="PANTHER" id="PTHR34653:SF1">
    <property type="entry name" value="FLAGELLAR HOOK-BASAL BODY COMPLEX PROTEIN FLIE"/>
    <property type="match status" value="1"/>
</dbReference>
<evidence type="ECO:0000313" key="7">
    <source>
        <dbReference type="Proteomes" id="UP000502415"/>
    </source>
</evidence>
<dbReference type="InterPro" id="IPR001624">
    <property type="entry name" value="FliE"/>
</dbReference>
<evidence type="ECO:0000256" key="5">
    <source>
        <dbReference type="NCBIfam" id="TIGR00205"/>
    </source>
</evidence>
<dbReference type="GO" id="GO:0009425">
    <property type="term" value="C:bacterial-type flagellum basal body"/>
    <property type="evidence" value="ECO:0007669"/>
    <property type="project" value="UniProtKB-SubCell"/>
</dbReference>
<dbReference type="GO" id="GO:0005198">
    <property type="term" value="F:structural molecule activity"/>
    <property type="evidence" value="ECO:0007669"/>
    <property type="project" value="UniProtKB-UniRule"/>
</dbReference>
<comment type="subcellular location">
    <subcellularLocation>
        <location evidence="1 4">Bacterial flagellum basal body</location>
    </subcellularLocation>
</comment>
<dbReference type="PANTHER" id="PTHR34653">
    <property type="match status" value="1"/>
</dbReference>
<sequence length="100" mass="10917">MSIDPIALLAQAAPAQFTGDGMRAAAPAQPFGAWFERELGEVNRALGVADRDARLLAAGQPVALHEVMMHVEEAKLSFQLLAQVRNKVLEGYQEVMRMQV</sequence>
<dbReference type="PRINTS" id="PR01006">
    <property type="entry name" value="FLGHOOKFLIE"/>
</dbReference>
<keyword evidence="6" id="KW-0282">Flagellum</keyword>